<organism evidence="4 6">
    <name type="scientific">Catenibacterium mitsuokai</name>
    <dbReference type="NCBI Taxonomy" id="100886"/>
    <lineage>
        <taxon>Bacteria</taxon>
        <taxon>Bacillati</taxon>
        <taxon>Bacillota</taxon>
        <taxon>Erysipelotrichia</taxon>
        <taxon>Erysipelotrichales</taxon>
        <taxon>Coprobacillaceae</taxon>
        <taxon>Catenibacterium</taxon>
    </lineage>
</organism>
<dbReference type="Pfam" id="PF03448">
    <property type="entry name" value="MgtE_N"/>
    <property type="match status" value="1"/>
</dbReference>
<dbReference type="Proteomes" id="UP001197492">
    <property type="component" value="Unassembled WGS sequence"/>
</dbReference>
<feature type="transmembrane region" description="Helical" evidence="2">
    <location>
        <begin position="286"/>
        <end position="305"/>
    </location>
</feature>
<feature type="transmembrane region" description="Helical" evidence="2">
    <location>
        <begin position="362"/>
        <end position="381"/>
    </location>
</feature>
<feature type="transmembrane region" description="Helical" evidence="2">
    <location>
        <begin position="441"/>
        <end position="460"/>
    </location>
</feature>
<evidence type="ECO:0000313" key="5">
    <source>
        <dbReference type="EMBL" id="MBV3393819.1"/>
    </source>
</evidence>
<dbReference type="Pfam" id="PF01769">
    <property type="entry name" value="MgtE"/>
    <property type="match status" value="1"/>
</dbReference>
<evidence type="ECO:0000313" key="7">
    <source>
        <dbReference type="Proteomes" id="UP001197492"/>
    </source>
</evidence>
<name>A0AAW4MWC0_9FIRM</name>
<feature type="transmembrane region" description="Helical" evidence="2">
    <location>
        <begin position="393"/>
        <end position="420"/>
    </location>
</feature>
<dbReference type="GO" id="GO:0005886">
    <property type="term" value="C:plasma membrane"/>
    <property type="evidence" value="ECO:0007669"/>
    <property type="project" value="UniProtKB-SubCell"/>
</dbReference>
<protein>
    <recommendedName>
        <fullName evidence="2">Magnesium transporter MgtE</fullName>
    </recommendedName>
</protein>
<dbReference type="SMART" id="SM00924">
    <property type="entry name" value="MgtE_N"/>
    <property type="match status" value="1"/>
</dbReference>
<dbReference type="SMART" id="SM00116">
    <property type="entry name" value="CBS"/>
    <property type="match status" value="2"/>
</dbReference>
<feature type="domain" description="CBS" evidence="3">
    <location>
        <begin position="202"/>
        <end position="258"/>
    </location>
</feature>
<dbReference type="InterPro" id="IPR006668">
    <property type="entry name" value="Mg_transptr_MgtE_intracell_dom"/>
</dbReference>
<sequence>MTEKKYNNDYVQDILNIINSDHTLKEKRDLLDEYHDKDIAEAFELLPKEERKLFFDYFDTKRLSSIIGYIEDSEDYIQDFGYKKYAMLLNKMDLDDAVDILENLNENTKSRLLPYLHVKRREDIFLIKSFNPDQIGHEITTNFISIERGLTIRQAMKELVKQSSTHDNINTIYVTDHNQYYGAIDLKDLIVARENDDLEEIIATSYPHVYAHEMISDCIDEIREYEEDSIPVLNDDNEIIGVITSTDITDFIEDEQDEDYAKLAGMTEQSDLDETVKDGMKKRLPWLILLLFLGMIVSTVVGLFESVVAEIAIVVCFQSLILDMAGNVGTQSLAVTIRLLVDENISTKDKLKFILKELNIGLSNGTILGLLSFVFIGFYIMIAKNRPFMDAFILSGCVGVSLFVAMVFSSLVGVVIPMFFHKIKVDPAVASGPLITTINDLVAVVTYYGLAWLLLIQIFHVH</sequence>
<dbReference type="EMBL" id="JAHOEL010000144">
    <property type="protein sequence ID" value="MBV3393819.1"/>
    <property type="molecule type" value="Genomic_DNA"/>
</dbReference>
<keyword evidence="2" id="KW-0460">Magnesium</keyword>
<evidence type="ECO:0000256" key="1">
    <source>
        <dbReference type="PROSITE-ProRule" id="PRU00703"/>
    </source>
</evidence>
<accession>A0AAW4MWC0</accession>
<reference evidence="4 7" key="1">
    <citation type="submission" date="2021-06" db="EMBL/GenBank/DDBJ databases">
        <title>Collection of gut derived symbiotic bacterial strains cultured from healthy donors.</title>
        <authorList>
            <person name="Lin H."/>
            <person name="Littmann E."/>
            <person name="Pamer E.G."/>
        </authorList>
    </citation>
    <scope>NUCLEOTIDE SEQUENCE</scope>
    <source>
        <strain evidence="5 7">MSK.21.70</strain>
        <strain evidence="4">MSK.21.82</strain>
    </source>
</reference>
<keyword evidence="2" id="KW-1133">Transmembrane helix</keyword>
<dbReference type="AlphaFoldDB" id="A0AAW4MWC0"/>
<evidence type="ECO:0000256" key="2">
    <source>
        <dbReference type="RuleBase" id="RU362011"/>
    </source>
</evidence>
<gene>
    <name evidence="4" type="primary">mgtE</name>
    <name evidence="4" type="ORF">KSV97_11290</name>
    <name evidence="5" type="ORF">KSW06_11340</name>
</gene>
<dbReference type="EMBL" id="JAHOEF010000140">
    <property type="protein sequence ID" value="MBV3383779.1"/>
    <property type="molecule type" value="Genomic_DNA"/>
</dbReference>
<keyword evidence="1" id="KW-0129">CBS domain</keyword>
<comment type="caution">
    <text evidence="4">The sequence shown here is derived from an EMBL/GenBank/DDBJ whole genome shotgun (WGS) entry which is preliminary data.</text>
</comment>
<evidence type="ECO:0000259" key="3">
    <source>
        <dbReference type="PROSITE" id="PS51371"/>
    </source>
</evidence>
<dbReference type="InterPro" id="IPR006669">
    <property type="entry name" value="MgtE_transporter"/>
</dbReference>
<dbReference type="NCBIfam" id="TIGR00400">
    <property type="entry name" value="mgtE"/>
    <property type="match status" value="1"/>
</dbReference>
<keyword evidence="2" id="KW-0813">Transport</keyword>
<keyword evidence="2" id="KW-1003">Cell membrane</keyword>
<comment type="subcellular location">
    <subcellularLocation>
        <location evidence="2">Cell membrane</location>
        <topology evidence="2">Multi-pass membrane protein</topology>
    </subcellularLocation>
</comment>
<feature type="domain" description="CBS" evidence="3">
    <location>
        <begin position="139"/>
        <end position="200"/>
    </location>
</feature>
<dbReference type="Pfam" id="PF00571">
    <property type="entry name" value="CBS"/>
    <property type="match status" value="2"/>
</dbReference>
<feature type="transmembrane region" description="Helical" evidence="2">
    <location>
        <begin position="311"/>
        <end position="341"/>
    </location>
</feature>
<dbReference type="PROSITE" id="PS51371">
    <property type="entry name" value="CBS"/>
    <property type="match status" value="2"/>
</dbReference>
<evidence type="ECO:0000313" key="4">
    <source>
        <dbReference type="EMBL" id="MBV3383779.1"/>
    </source>
</evidence>
<dbReference type="GO" id="GO:0015095">
    <property type="term" value="F:magnesium ion transmembrane transporter activity"/>
    <property type="evidence" value="ECO:0007669"/>
    <property type="project" value="UniProtKB-UniRule"/>
</dbReference>
<dbReference type="InterPro" id="IPR006667">
    <property type="entry name" value="SLC41_membr_dom"/>
</dbReference>
<dbReference type="Proteomes" id="UP001196408">
    <property type="component" value="Unassembled WGS sequence"/>
</dbReference>
<evidence type="ECO:0000313" key="6">
    <source>
        <dbReference type="Proteomes" id="UP001196408"/>
    </source>
</evidence>
<dbReference type="PANTHER" id="PTHR43773:SF1">
    <property type="entry name" value="MAGNESIUM TRANSPORTER MGTE"/>
    <property type="match status" value="1"/>
</dbReference>
<keyword evidence="7" id="KW-1185">Reference proteome</keyword>
<comment type="function">
    <text evidence="2">Acts as a magnesium transporter.</text>
</comment>
<dbReference type="InterPro" id="IPR000644">
    <property type="entry name" value="CBS_dom"/>
</dbReference>
<keyword evidence="2" id="KW-0479">Metal-binding</keyword>
<keyword evidence="2" id="KW-0812">Transmembrane</keyword>
<proteinExistence type="inferred from homology"/>
<comment type="similarity">
    <text evidence="2">Belongs to the SLC41A transporter family.</text>
</comment>
<keyword evidence="2" id="KW-0472">Membrane</keyword>
<dbReference type="PANTHER" id="PTHR43773">
    <property type="entry name" value="MAGNESIUM TRANSPORTER MGTE"/>
    <property type="match status" value="1"/>
</dbReference>
<comment type="subunit">
    <text evidence="2">Homodimer.</text>
</comment>
<dbReference type="RefSeq" id="WP_217748407.1">
    <property type="nucleotide sequence ID" value="NZ_JAHOEB010000144.1"/>
</dbReference>
<dbReference type="GO" id="GO:0046872">
    <property type="term" value="F:metal ion binding"/>
    <property type="evidence" value="ECO:0007669"/>
    <property type="project" value="UniProtKB-KW"/>
</dbReference>